<protein>
    <recommendedName>
        <fullName evidence="5">F-box protein</fullName>
    </recommendedName>
</protein>
<dbReference type="SUPFAM" id="SSF81383">
    <property type="entry name" value="F-box domain"/>
    <property type="match status" value="1"/>
</dbReference>
<evidence type="ECO:0000313" key="3">
    <source>
        <dbReference type="EMBL" id="KAL3718355.1"/>
    </source>
</evidence>
<accession>A0ABD3IU94</accession>
<keyword evidence="2" id="KW-1133">Transmembrane helix</keyword>
<gene>
    <name evidence="3" type="ORF">ACJRO7_003484</name>
</gene>
<dbReference type="PANTHER" id="PTHR33736:SF18">
    <property type="entry name" value="F-BOX DOMAIN-CONTAINING PROTEIN"/>
    <property type="match status" value="1"/>
</dbReference>
<feature type="compositionally biased region" description="Basic and acidic residues" evidence="1">
    <location>
        <begin position="293"/>
        <end position="314"/>
    </location>
</feature>
<evidence type="ECO:0008006" key="5">
    <source>
        <dbReference type="Google" id="ProtNLM"/>
    </source>
</evidence>
<feature type="transmembrane region" description="Helical" evidence="2">
    <location>
        <begin position="327"/>
        <end position="349"/>
    </location>
</feature>
<keyword evidence="2" id="KW-0472">Membrane</keyword>
<keyword evidence="2" id="KW-0812">Transmembrane</keyword>
<dbReference type="InterPro" id="IPR036047">
    <property type="entry name" value="F-box-like_dom_sf"/>
</dbReference>
<dbReference type="EMBL" id="JBJKBG010000010">
    <property type="protein sequence ID" value="KAL3718355.1"/>
    <property type="molecule type" value="Genomic_DNA"/>
</dbReference>
<keyword evidence="4" id="KW-1185">Reference proteome</keyword>
<proteinExistence type="predicted"/>
<reference evidence="3 4" key="1">
    <citation type="submission" date="2024-11" db="EMBL/GenBank/DDBJ databases">
        <title>Chromosome-level genome assembly of Eucalyptus globulus Labill. provides insights into its genome evolution.</title>
        <authorList>
            <person name="Li X."/>
        </authorList>
    </citation>
    <scope>NUCLEOTIDE SEQUENCE [LARGE SCALE GENOMIC DNA]</scope>
    <source>
        <strain evidence="3">CL2024</strain>
        <tissue evidence="3">Fresh tender leaves</tissue>
    </source>
</reference>
<evidence type="ECO:0000256" key="2">
    <source>
        <dbReference type="SAM" id="Phobius"/>
    </source>
</evidence>
<dbReference type="InterPro" id="IPR045283">
    <property type="entry name" value="AT3G44326-like"/>
</dbReference>
<name>A0ABD3IU94_EUCGL</name>
<sequence length="350" mass="38437">MPSPSTPPAGADAAPATAPAATVLTSIHPDVIRTHILTRLDGPALVAATSASSQLHSLSSSNDCLWRDVCIAAWPSVRDPRVAEAIATFPSGHRSFFSDSYPVLHHHKLRRRRSPPPPMAECLISAVDVHYEGEAIFSKVHETETASGWFECSPFRVDLLDLKESVPTRIQKPGGTPDEAWLRHLEESLSLSWIVVDPARKRAANFSTRRPVSVQRHWLTGDVQVQYVTVVAGGPPGSAAEHVQCTATVTCGGKEGGGLHVREVSFQVEDMEGKSLSGKDSLAILGEAMESGERKKAKRASEGKERFEEYEARKRERRERKQRTERALDLLCIVVGVTAFVGFWSFILFR</sequence>
<evidence type="ECO:0000313" key="4">
    <source>
        <dbReference type="Proteomes" id="UP001634007"/>
    </source>
</evidence>
<dbReference type="Proteomes" id="UP001634007">
    <property type="component" value="Unassembled WGS sequence"/>
</dbReference>
<comment type="caution">
    <text evidence="3">The sequence shown here is derived from an EMBL/GenBank/DDBJ whole genome shotgun (WGS) entry which is preliminary data.</text>
</comment>
<dbReference type="PANTHER" id="PTHR33736">
    <property type="entry name" value="F-BOX PROTEIN-RELATED"/>
    <property type="match status" value="1"/>
</dbReference>
<evidence type="ECO:0000256" key="1">
    <source>
        <dbReference type="SAM" id="MobiDB-lite"/>
    </source>
</evidence>
<feature type="region of interest" description="Disordered" evidence="1">
    <location>
        <begin position="293"/>
        <end position="319"/>
    </location>
</feature>
<dbReference type="AlphaFoldDB" id="A0ABD3IU94"/>
<organism evidence="3 4">
    <name type="scientific">Eucalyptus globulus</name>
    <name type="common">Tasmanian blue gum</name>
    <dbReference type="NCBI Taxonomy" id="34317"/>
    <lineage>
        <taxon>Eukaryota</taxon>
        <taxon>Viridiplantae</taxon>
        <taxon>Streptophyta</taxon>
        <taxon>Embryophyta</taxon>
        <taxon>Tracheophyta</taxon>
        <taxon>Spermatophyta</taxon>
        <taxon>Magnoliopsida</taxon>
        <taxon>eudicotyledons</taxon>
        <taxon>Gunneridae</taxon>
        <taxon>Pentapetalae</taxon>
        <taxon>rosids</taxon>
        <taxon>malvids</taxon>
        <taxon>Myrtales</taxon>
        <taxon>Myrtaceae</taxon>
        <taxon>Myrtoideae</taxon>
        <taxon>Eucalypteae</taxon>
        <taxon>Eucalyptus</taxon>
    </lineage>
</organism>